<sequence length="304" mass="34309">MTTKRQLSVPAASHRPPSPSASTSVPSSSNTTLVDSSSPVLRSKTLPISPELFERAEKMARMTNELRLRKLISKADNLERDLAQLALQTKDNNAFRQQHTDRMEKLWCEILATRARAESSSQLREEDKLDAKEYRREVTQVKVEMGKMKSLVEELASKVGTLPTLAEANAVLAAVKTQREACEAARAAVTTDCTRSDIRGRIEETIRSTRRWHMDHKTTKLTDAEFIKKYLMKQSKRDPGMAVYLQKAIRKRVKARGGHMGSRRPRSLEEFCKHVSWDDVKGAVEDVLVRRVYGAVGSLSQMSQ</sequence>
<evidence type="ECO:0000256" key="1">
    <source>
        <dbReference type="SAM" id="MobiDB-lite"/>
    </source>
</evidence>
<evidence type="ECO:0000313" key="2">
    <source>
        <dbReference type="EMBL" id="GAB0132179.1"/>
    </source>
</evidence>
<protein>
    <submittedName>
        <fullName evidence="2">Uncharacterized protein</fullName>
    </submittedName>
</protein>
<feature type="compositionally biased region" description="Low complexity" evidence="1">
    <location>
        <begin position="8"/>
        <end position="38"/>
    </location>
</feature>
<accession>A0ABQ0CFH4</accession>
<dbReference type="EMBL" id="BAAFGZ010000012">
    <property type="protein sequence ID" value="GAB0132179.1"/>
    <property type="molecule type" value="Genomic_DNA"/>
</dbReference>
<gene>
    <name evidence="2" type="primary">g623</name>
    <name evidence="2" type="ORF">EsDP_00000623</name>
</gene>
<comment type="caution">
    <text evidence="2">The sequence shown here is derived from an EMBL/GenBank/DDBJ whole genome shotgun (WGS) entry which is preliminary data.</text>
</comment>
<name>A0ABQ0CFH4_9HYPO</name>
<dbReference type="Proteomes" id="UP001562357">
    <property type="component" value="Unassembled WGS sequence"/>
</dbReference>
<evidence type="ECO:0000313" key="3">
    <source>
        <dbReference type="Proteomes" id="UP001562357"/>
    </source>
</evidence>
<reference evidence="3" key="1">
    <citation type="submission" date="2024-06" db="EMBL/GenBank/DDBJ databases">
        <title>Draft Genome Sequences of Epichloe bromicola Strains Isolated from Elymus ciliaris.</title>
        <authorList>
            <consortium name="Epichloe bromicola genome sequencing consortium"/>
            <person name="Miura A."/>
            <person name="Imano S."/>
            <person name="Ashida A."/>
            <person name="Sato I."/>
            <person name="Chiba S."/>
            <person name="Tanaka A."/>
            <person name="Camagna M."/>
            <person name="Takemoto D."/>
        </authorList>
    </citation>
    <scope>NUCLEOTIDE SEQUENCE [LARGE SCALE GENOMIC DNA]</scope>
    <source>
        <strain evidence="3">DP</strain>
    </source>
</reference>
<keyword evidence="3" id="KW-1185">Reference proteome</keyword>
<proteinExistence type="predicted"/>
<organism evidence="2 3">
    <name type="scientific">Epichloe bromicola</name>
    <dbReference type="NCBI Taxonomy" id="79588"/>
    <lineage>
        <taxon>Eukaryota</taxon>
        <taxon>Fungi</taxon>
        <taxon>Dikarya</taxon>
        <taxon>Ascomycota</taxon>
        <taxon>Pezizomycotina</taxon>
        <taxon>Sordariomycetes</taxon>
        <taxon>Hypocreomycetidae</taxon>
        <taxon>Hypocreales</taxon>
        <taxon>Clavicipitaceae</taxon>
        <taxon>Epichloe</taxon>
    </lineage>
</organism>
<feature type="region of interest" description="Disordered" evidence="1">
    <location>
        <begin position="1"/>
        <end position="41"/>
    </location>
</feature>